<dbReference type="EMBL" id="JBAMIC010000010">
    <property type="protein sequence ID" value="KAK7102716.1"/>
    <property type="molecule type" value="Genomic_DNA"/>
</dbReference>
<feature type="compositionally biased region" description="Basic residues" evidence="1">
    <location>
        <begin position="504"/>
        <end position="513"/>
    </location>
</feature>
<gene>
    <name evidence="3" type="ORF">V1264_020898</name>
</gene>
<feature type="compositionally biased region" description="Basic and acidic residues" evidence="1">
    <location>
        <begin position="372"/>
        <end position="384"/>
    </location>
</feature>
<accession>A0AAN9BB22</accession>
<keyword evidence="2" id="KW-1133">Transmembrane helix</keyword>
<feature type="compositionally biased region" description="Basic and acidic residues" evidence="1">
    <location>
        <begin position="447"/>
        <end position="462"/>
    </location>
</feature>
<feature type="region of interest" description="Disordered" evidence="1">
    <location>
        <begin position="345"/>
        <end position="546"/>
    </location>
</feature>
<feature type="compositionally biased region" description="Basic residues" evidence="1">
    <location>
        <begin position="419"/>
        <end position="430"/>
    </location>
</feature>
<dbReference type="Proteomes" id="UP001374579">
    <property type="component" value="Unassembled WGS sequence"/>
</dbReference>
<feature type="transmembrane region" description="Helical" evidence="2">
    <location>
        <begin position="199"/>
        <end position="223"/>
    </location>
</feature>
<proteinExistence type="predicted"/>
<keyword evidence="4" id="KW-1185">Reference proteome</keyword>
<feature type="region of interest" description="Disordered" evidence="1">
    <location>
        <begin position="251"/>
        <end position="288"/>
    </location>
</feature>
<evidence type="ECO:0000256" key="1">
    <source>
        <dbReference type="SAM" id="MobiDB-lite"/>
    </source>
</evidence>
<dbReference type="AlphaFoldDB" id="A0AAN9BB22"/>
<evidence type="ECO:0000256" key="2">
    <source>
        <dbReference type="SAM" id="Phobius"/>
    </source>
</evidence>
<protein>
    <submittedName>
        <fullName evidence="3">Uncharacterized protein</fullName>
    </submittedName>
</protein>
<feature type="compositionally biased region" description="Polar residues" evidence="1">
    <location>
        <begin position="391"/>
        <end position="409"/>
    </location>
</feature>
<evidence type="ECO:0000313" key="3">
    <source>
        <dbReference type="EMBL" id="KAK7102716.1"/>
    </source>
</evidence>
<feature type="compositionally biased region" description="Polar residues" evidence="1">
    <location>
        <begin position="463"/>
        <end position="478"/>
    </location>
</feature>
<organism evidence="3 4">
    <name type="scientific">Littorina saxatilis</name>
    <dbReference type="NCBI Taxonomy" id="31220"/>
    <lineage>
        <taxon>Eukaryota</taxon>
        <taxon>Metazoa</taxon>
        <taxon>Spiralia</taxon>
        <taxon>Lophotrochozoa</taxon>
        <taxon>Mollusca</taxon>
        <taxon>Gastropoda</taxon>
        <taxon>Caenogastropoda</taxon>
        <taxon>Littorinimorpha</taxon>
        <taxon>Littorinoidea</taxon>
        <taxon>Littorinidae</taxon>
        <taxon>Littorina</taxon>
    </lineage>
</organism>
<feature type="compositionally biased region" description="Basic and acidic residues" evidence="1">
    <location>
        <begin position="345"/>
        <end position="358"/>
    </location>
</feature>
<keyword evidence="2" id="KW-0472">Membrane</keyword>
<feature type="compositionally biased region" description="Acidic residues" evidence="1">
    <location>
        <begin position="521"/>
        <end position="533"/>
    </location>
</feature>
<comment type="caution">
    <text evidence="3">The sequence shown here is derived from an EMBL/GenBank/DDBJ whole genome shotgun (WGS) entry which is preliminary data.</text>
</comment>
<name>A0AAN9BB22_9CAEN</name>
<sequence length="546" mass="61661">MPRLYSSMALVPFTSASVWFIAQPKAGQASLSERDVLAKKVEDEDVAAYKQSINSKSKMFHHYAQLHVQEIPSYVKQTSGFTKNVLVTFVVSVHDSKFTWNWKIQRGDHWKALDDPLSSITMSNGGNDRFGTQFFWTSFCTRLKTSSFRSLLDARFTEDLIYLLPIALIMEPWGRRMVPAISKNETKYTNSATGSTQLWLIYVLVMVAVVLIILLAIVLYYMYMRMHKAEKVREERRAAIRAKALAASAKLQEEDMPDAKTWRSSKDSSDSGSRRSDGSGKGSVHFSDSDTVWDPHALVPRVYTKRRSQVPSASVDGIYQMNPMGSQITSADVGTDFRTRRMDGRGRSFEDQQLRDGYRGGGHFRTGMGPDPRADPRLPREEYRNGFTVMPNVSTSDPRLHGSSHTSSKYPRHEESSSRNKKHSRSRRGGHSRDKTTDEDSIWSRGGAERLSRHRRDSEDSRQSVCSTESGGESSSALEYSENVDEGDNGDSETDSNSSNRDSRSRRQRKTKARMTVVAQADDEDEDDNDDNDSVARDDNENSNTK</sequence>
<feature type="compositionally biased region" description="Basic and acidic residues" evidence="1">
    <location>
        <begin position="251"/>
        <end position="278"/>
    </location>
</feature>
<evidence type="ECO:0000313" key="4">
    <source>
        <dbReference type="Proteomes" id="UP001374579"/>
    </source>
</evidence>
<keyword evidence="2" id="KW-0812">Transmembrane</keyword>
<feature type="compositionally biased region" description="Acidic residues" evidence="1">
    <location>
        <begin position="482"/>
        <end position="494"/>
    </location>
</feature>
<reference evidence="3 4" key="1">
    <citation type="submission" date="2024-02" db="EMBL/GenBank/DDBJ databases">
        <title>Chromosome-scale genome assembly of the rough periwinkle Littorina saxatilis.</title>
        <authorList>
            <person name="De Jode A."/>
            <person name="Faria R."/>
            <person name="Formenti G."/>
            <person name="Sims Y."/>
            <person name="Smith T.P."/>
            <person name="Tracey A."/>
            <person name="Wood J.M.D."/>
            <person name="Zagrodzka Z.B."/>
            <person name="Johannesson K."/>
            <person name="Butlin R.K."/>
            <person name="Leder E.H."/>
        </authorList>
    </citation>
    <scope>NUCLEOTIDE SEQUENCE [LARGE SCALE GENOMIC DNA]</scope>
    <source>
        <strain evidence="3">Snail1</strain>
        <tissue evidence="3">Muscle</tissue>
    </source>
</reference>